<proteinExistence type="predicted"/>
<protein>
    <submittedName>
        <fullName evidence="1">Uncharacterized protein</fullName>
    </submittedName>
</protein>
<dbReference type="EMBL" id="AMZH03000090">
    <property type="protein sequence ID" value="RRT85602.1"/>
    <property type="molecule type" value="Genomic_DNA"/>
</dbReference>
<gene>
    <name evidence="1" type="ORF">B296_00002970</name>
</gene>
<evidence type="ECO:0000313" key="1">
    <source>
        <dbReference type="EMBL" id="RRT85602.1"/>
    </source>
</evidence>
<reference evidence="1 2" key="1">
    <citation type="journal article" date="2014" name="Agronomy (Basel)">
        <title>A Draft Genome Sequence for Ensete ventricosum, the Drought-Tolerant Tree Against Hunger.</title>
        <authorList>
            <person name="Harrison J."/>
            <person name="Moore K.A."/>
            <person name="Paszkiewicz K."/>
            <person name="Jones T."/>
            <person name="Grant M."/>
            <person name="Ambacheew D."/>
            <person name="Muzemil S."/>
            <person name="Studholme D.J."/>
        </authorList>
    </citation>
    <scope>NUCLEOTIDE SEQUENCE [LARGE SCALE GENOMIC DNA]</scope>
</reference>
<accession>A0A427BAS9</accession>
<name>A0A427BAS9_ENSVE</name>
<comment type="caution">
    <text evidence="1">The sequence shown here is derived from an EMBL/GenBank/DDBJ whole genome shotgun (WGS) entry which is preliminary data.</text>
</comment>
<evidence type="ECO:0000313" key="2">
    <source>
        <dbReference type="Proteomes" id="UP000287651"/>
    </source>
</evidence>
<organism evidence="1 2">
    <name type="scientific">Ensete ventricosum</name>
    <name type="common">Abyssinian banana</name>
    <name type="synonym">Musa ensete</name>
    <dbReference type="NCBI Taxonomy" id="4639"/>
    <lineage>
        <taxon>Eukaryota</taxon>
        <taxon>Viridiplantae</taxon>
        <taxon>Streptophyta</taxon>
        <taxon>Embryophyta</taxon>
        <taxon>Tracheophyta</taxon>
        <taxon>Spermatophyta</taxon>
        <taxon>Magnoliopsida</taxon>
        <taxon>Liliopsida</taxon>
        <taxon>Zingiberales</taxon>
        <taxon>Musaceae</taxon>
        <taxon>Ensete</taxon>
    </lineage>
</organism>
<dbReference type="AlphaFoldDB" id="A0A427BAS9"/>
<dbReference type="Proteomes" id="UP000287651">
    <property type="component" value="Unassembled WGS sequence"/>
</dbReference>
<sequence length="70" mass="7718">MHERNLALRVANKELKMGSGPEAVAAVEKWTLELVTNLDFSEDKVVVADWPWSNSAVVELGDSIPIRKGV</sequence>